<dbReference type="Proteomes" id="UP001143480">
    <property type="component" value="Unassembled WGS sequence"/>
</dbReference>
<sequence>MHSEHGQLLDYVALTGNSIGQERVAGLVHDTLSTISVASIAGATVVIGFIALARRRLALAVGAVLIIGGSNATTQLFKALIYRPHLGIDVDRVAAGNSLPSGHTTVAASVAVALILVVPPSTRGLVALVGAGLASLVGVATLSAGWHRPSDAVAAFLVVGAWAAAAALFILIAQRRHGGVTYGRANVHTTVFLALLGVGLLIGALIALRLTDDVIRQAVDDLSRRRLFVAYAGGALGIAGTAAAVVAGVLATAHQVVPRWIPDAAADDETPAAQAQQYPPEQVTDRLPANSEITVPLRPGGAEQTFRLPGR</sequence>
<feature type="transmembrane region" description="Helical" evidence="2">
    <location>
        <begin position="101"/>
        <end position="118"/>
    </location>
</feature>
<name>A0A9W6KMX3_9ACTN</name>
<evidence type="ECO:0000256" key="1">
    <source>
        <dbReference type="SAM" id="MobiDB-lite"/>
    </source>
</evidence>
<feature type="transmembrane region" description="Helical" evidence="2">
    <location>
        <begin position="125"/>
        <end position="146"/>
    </location>
</feature>
<keyword evidence="2" id="KW-1133">Transmembrane helix</keyword>
<comment type="caution">
    <text evidence="4">The sequence shown here is derived from an EMBL/GenBank/DDBJ whole genome shotgun (WGS) entry which is preliminary data.</text>
</comment>
<feature type="transmembrane region" description="Helical" evidence="2">
    <location>
        <begin position="32"/>
        <end position="52"/>
    </location>
</feature>
<evidence type="ECO:0000256" key="2">
    <source>
        <dbReference type="SAM" id="Phobius"/>
    </source>
</evidence>
<keyword evidence="2" id="KW-0812">Transmembrane</keyword>
<dbReference type="SUPFAM" id="SSF48317">
    <property type="entry name" value="Acid phosphatase/Vanadium-dependent haloperoxidase"/>
    <property type="match status" value="1"/>
</dbReference>
<dbReference type="SMART" id="SM00014">
    <property type="entry name" value="acidPPc"/>
    <property type="match status" value="1"/>
</dbReference>
<organism evidence="4 5">
    <name type="scientific">Dactylosporangium matsuzakiense</name>
    <dbReference type="NCBI Taxonomy" id="53360"/>
    <lineage>
        <taxon>Bacteria</taxon>
        <taxon>Bacillati</taxon>
        <taxon>Actinomycetota</taxon>
        <taxon>Actinomycetes</taxon>
        <taxon>Micromonosporales</taxon>
        <taxon>Micromonosporaceae</taxon>
        <taxon>Dactylosporangium</taxon>
    </lineage>
</organism>
<keyword evidence="5" id="KW-1185">Reference proteome</keyword>
<accession>A0A9W6KMX3</accession>
<feature type="domain" description="Phosphatidic acid phosphatase type 2/haloperoxidase" evidence="3">
    <location>
        <begin position="55"/>
        <end position="167"/>
    </location>
</feature>
<dbReference type="EMBL" id="BSFP01000051">
    <property type="protein sequence ID" value="GLL04982.1"/>
    <property type="molecule type" value="Genomic_DNA"/>
</dbReference>
<dbReference type="InterPro" id="IPR000326">
    <property type="entry name" value="PAP2/HPO"/>
</dbReference>
<gene>
    <name evidence="4" type="ORF">GCM10017581_067290</name>
</gene>
<evidence type="ECO:0000313" key="5">
    <source>
        <dbReference type="Proteomes" id="UP001143480"/>
    </source>
</evidence>
<dbReference type="AlphaFoldDB" id="A0A9W6KMX3"/>
<dbReference type="Pfam" id="PF01569">
    <property type="entry name" value="PAP2"/>
    <property type="match status" value="1"/>
</dbReference>
<reference evidence="4" key="2">
    <citation type="submission" date="2023-01" db="EMBL/GenBank/DDBJ databases">
        <authorList>
            <person name="Sun Q."/>
            <person name="Evtushenko L."/>
        </authorList>
    </citation>
    <scope>NUCLEOTIDE SEQUENCE</scope>
    <source>
        <strain evidence="4">VKM Ac-1321</strain>
    </source>
</reference>
<reference evidence="4" key="1">
    <citation type="journal article" date="2014" name="Int. J. Syst. Evol. Microbiol.">
        <title>Complete genome sequence of Corynebacterium casei LMG S-19264T (=DSM 44701T), isolated from a smear-ripened cheese.</title>
        <authorList>
            <consortium name="US DOE Joint Genome Institute (JGI-PGF)"/>
            <person name="Walter F."/>
            <person name="Albersmeier A."/>
            <person name="Kalinowski J."/>
            <person name="Ruckert C."/>
        </authorList>
    </citation>
    <scope>NUCLEOTIDE SEQUENCE</scope>
    <source>
        <strain evidence="4">VKM Ac-1321</strain>
    </source>
</reference>
<keyword evidence="2" id="KW-0472">Membrane</keyword>
<dbReference type="Gene3D" id="1.20.144.10">
    <property type="entry name" value="Phosphatidic acid phosphatase type 2/haloperoxidase"/>
    <property type="match status" value="1"/>
</dbReference>
<feature type="transmembrane region" description="Helical" evidence="2">
    <location>
        <begin position="228"/>
        <end position="251"/>
    </location>
</feature>
<feature type="transmembrane region" description="Helical" evidence="2">
    <location>
        <begin position="59"/>
        <end position="81"/>
    </location>
</feature>
<evidence type="ECO:0000259" key="3">
    <source>
        <dbReference type="SMART" id="SM00014"/>
    </source>
</evidence>
<protein>
    <recommendedName>
        <fullName evidence="3">Phosphatidic acid phosphatase type 2/haloperoxidase domain-containing protein</fullName>
    </recommendedName>
</protein>
<proteinExistence type="predicted"/>
<feature type="compositionally biased region" description="Low complexity" evidence="1">
    <location>
        <begin position="271"/>
        <end position="280"/>
    </location>
</feature>
<feature type="transmembrane region" description="Helical" evidence="2">
    <location>
        <begin position="152"/>
        <end position="173"/>
    </location>
</feature>
<feature type="transmembrane region" description="Helical" evidence="2">
    <location>
        <begin position="185"/>
        <end position="208"/>
    </location>
</feature>
<dbReference type="InterPro" id="IPR036938">
    <property type="entry name" value="PAP2/HPO_sf"/>
</dbReference>
<feature type="region of interest" description="Disordered" evidence="1">
    <location>
        <begin position="268"/>
        <end position="311"/>
    </location>
</feature>
<evidence type="ECO:0000313" key="4">
    <source>
        <dbReference type="EMBL" id="GLL04982.1"/>
    </source>
</evidence>